<sequence>MNLSKKLYLSFGCLIALMVFSSTVVWFKVSTETARAFEVKGDDLPGMILYNRLLHLEYQLNNIALEYLNGDVSKVGQFNQLFERFKSTQKELYGYESAKQSDRDKMARIMELAEKFHRDVNNEIFAKYDPRSYEQVKKRVDKLDAEMGQPLEDLLDSLKEQEFNDALKSSDLQESLNDDLPGVRYYLELVDEGGDMIAAIISHTTGAPAAEADFNDDAQSFRHYLNLLKPLEQKPNELRDIARIEEMFATIQSEAKEIFRTYDSTAYVKAQQKLAELTSNQMIELSEILEVSSEEEKDDATKALDLLVEGLNTTLVIIILITLVAAIIAIAVAFVISRSIVTRLSQVLTIAEGISEGDISRPLLTHQGKDEIDSLAEATNKMSNSLNSLLQAISNVVNDVKTSSDDIAETNNQIASRSQASADQSTQVATAIEQMSATVSEVASQSQVAASHADGARNLASEGGSTVTATVDKIKSASNEVQDTAENVTHLGELSSQIGNVIGVIGSIAEQTNLLALNAAIEAARAGEQGRGFAVVADEVRTLAERTSKATEEVVSTVQSIQSQTEHAVKSMENSVAQVNHSVSMAEDAGTQLEGIVTGASEIASMIQSIATATEEQSVVASEMARDISQIEQSSQSSLQDTQVAAHSAQELNKQAEELAVLVSRFRLRG</sequence>
<comment type="similarity">
    <text evidence="3">Belongs to the methyl-accepting chemotaxis (MCP) protein family.</text>
</comment>
<organism evidence="8 9">
    <name type="scientific">Pseudoalteromonas luteoviolacea</name>
    <dbReference type="NCBI Taxonomy" id="43657"/>
    <lineage>
        <taxon>Bacteria</taxon>
        <taxon>Pseudomonadati</taxon>
        <taxon>Pseudomonadota</taxon>
        <taxon>Gammaproteobacteria</taxon>
        <taxon>Alteromonadales</taxon>
        <taxon>Pseudoalteromonadaceae</taxon>
        <taxon>Pseudoalteromonas</taxon>
    </lineage>
</organism>
<evidence type="ECO:0000256" key="3">
    <source>
        <dbReference type="ARBA" id="ARBA00029447"/>
    </source>
</evidence>
<evidence type="ECO:0000256" key="4">
    <source>
        <dbReference type="PROSITE-ProRule" id="PRU00284"/>
    </source>
</evidence>
<gene>
    <name evidence="8" type="ORF">JF50_24710</name>
</gene>
<evidence type="ECO:0000256" key="2">
    <source>
        <dbReference type="ARBA" id="ARBA00023224"/>
    </source>
</evidence>
<dbReference type="InterPro" id="IPR003660">
    <property type="entry name" value="HAMP_dom"/>
</dbReference>
<dbReference type="GO" id="GO:0016020">
    <property type="term" value="C:membrane"/>
    <property type="evidence" value="ECO:0007669"/>
    <property type="project" value="UniProtKB-SubCell"/>
</dbReference>
<feature type="domain" description="Methyl-accepting transducer" evidence="6">
    <location>
        <begin position="396"/>
        <end position="632"/>
    </location>
</feature>
<evidence type="ECO:0000256" key="5">
    <source>
        <dbReference type="SAM" id="Phobius"/>
    </source>
</evidence>
<accession>A0A0C1ME10</accession>
<name>A0A0C1ME10_9GAMM</name>
<dbReference type="OrthoDB" id="9177152at2"/>
<keyword evidence="5" id="KW-1133">Transmembrane helix</keyword>
<dbReference type="Pfam" id="PF00672">
    <property type="entry name" value="HAMP"/>
    <property type="match status" value="1"/>
</dbReference>
<dbReference type="EMBL" id="JWIC01000010">
    <property type="protein sequence ID" value="KID55024.1"/>
    <property type="molecule type" value="Genomic_DNA"/>
</dbReference>
<dbReference type="CDD" id="cd06225">
    <property type="entry name" value="HAMP"/>
    <property type="match status" value="1"/>
</dbReference>
<keyword evidence="5" id="KW-0472">Membrane</keyword>
<dbReference type="PROSITE" id="PS50885">
    <property type="entry name" value="HAMP"/>
    <property type="match status" value="1"/>
</dbReference>
<comment type="subcellular location">
    <subcellularLocation>
        <location evidence="1">Membrane</location>
    </subcellularLocation>
</comment>
<dbReference type="Gene3D" id="1.10.287.950">
    <property type="entry name" value="Methyl-accepting chemotaxis protein"/>
    <property type="match status" value="1"/>
</dbReference>
<dbReference type="RefSeq" id="WP_039611916.1">
    <property type="nucleotide sequence ID" value="NZ_JWIC01000010.1"/>
</dbReference>
<dbReference type="PANTHER" id="PTHR32089:SF112">
    <property type="entry name" value="LYSOZYME-LIKE PROTEIN-RELATED"/>
    <property type="match status" value="1"/>
</dbReference>
<keyword evidence="5" id="KW-0812">Transmembrane</keyword>
<keyword evidence="2 4" id="KW-0807">Transducer</keyword>
<dbReference type="SMART" id="SM00283">
    <property type="entry name" value="MA"/>
    <property type="match status" value="1"/>
</dbReference>
<evidence type="ECO:0000259" key="7">
    <source>
        <dbReference type="PROSITE" id="PS50885"/>
    </source>
</evidence>
<dbReference type="InterPro" id="IPR004089">
    <property type="entry name" value="MCPsignal_dom"/>
</dbReference>
<dbReference type="CDD" id="cd11386">
    <property type="entry name" value="MCP_signal"/>
    <property type="match status" value="1"/>
</dbReference>
<dbReference type="PANTHER" id="PTHR32089">
    <property type="entry name" value="METHYL-ACCEPTING CHEMOTAXIS PROTEIN MCPB"/>
    <property type="match status" value="1"/>
</dbReference>
<evidence type="ECO:0000256" key="1">
    <source>
        <dbReference type="ARBA" id="ARBA00004370"/>
    </source>
</evidence>
<dbReference type="FunFam" id="1.10.287.950:FF:000001">
    <property type="entry name" value="Methyl-accepting chemotaxis sensory transducer"/>
    <property type="match status" value="1"/>
</dbReference>
<dbReference type="SUPFAM" id="SSF58104">
    <property type="entry name" value="Methyl-accepting chemotaxis protein (MCP) signaling domain"/>
    <property type="match status" value="1"/>
</dbReference>
<dbReference type="Proteomes" id="UP000031327">
    <property type="component" value="Unassembled WGS sequence"/>
</dbReference>
<evidence type="ECO:0000313" key="8">
    <source>
        <dbReference type="EMBL" id="KID55024.1"/>
    </source>
</evidence>
<comment type="caution">
    <text evidence="8">The sequence shown here is derived from an EMBL/GenBank/DDBJ whole genome shotgun (WGS) entry which is preliminary data.</text>
</comment>
<reference evidence="8 9" key="1">
    <citation type="submission" date="2014-12" db="EMBL/GenBank/DDBJ databases">
        <title>Draft Genome Sequence of Pseudoalteromonas luteoviolacea HI1.</title>
        <authorList>
            <person name="Asahina A.Y."/>
            <person name="Hadfield M.G."/>
        </authorList>
    </citation>
    <scope>NUCLEOTIDE SEQUENCE [LARGE SCALE GENOMIC DNA]</scope>
    <source>
        <strain evidence="8 9">HI1</strain>
    </source>
</reference>
<dbReference type="SMART" id="SM00304">
    <property type="entry name" value="HAMP"/>
    <property type="match status" value="1"/>
</dbReference>
<evidence type="ECO:0000313" key="9">
    <source>
        <dbReference type="Proteomes" id="UP000031327"/>
    </source>
</evidence>
<proteinExistence type="inferred from homology"/>
<dbReference type="GO" id="GO:0007165">
    <property type="term" value="P:signal transduction"/>
    <property type="evidence" value="ECO:0007669"/>
    <property type="project" value="UniProtKB-KW"/>
</dbReference>
<feature type="transmembrane region" description="Helical" evidence="5">
    <location>
        <begin position="315"/>
        <end position="336"/>
    </location>
</feature>
<dbReference type="GO" id="GO:0006935">
    <property type="term" value="P:chemotaxis"/>
    <property type="evidence" value="ECO:0007669"/>
    <property type="project" value="UniProtKB-ARBA"/>
</dbReference>
<evidence type="ECO:0000259" key="6">
    <source>
        <dbReference type="PROSITE" id="PS50111"/>
    </source>
</evidence>
<feature type="transmembrane region" description="Helical" evidence="5">
    <location>
        <begin position="7"/>
        <end position="27"/>
    </location>
</feature>
<feature type="domain" description="HAMP" evidence="7">
    <location>
        <begin position="338"/>
        <end position="391"/>
    </location>
</feature>
<dbReference type="Pfam" id="PF00015">
    <property type="entry name" value="MCPsignal"/>
    <property type="match status" value="1"/>
</dbReference>
<protein>
    <submittedName>
        <fullName evidence="8">Chemotaxis protein</fullName>
    </submittedName>
</protein>
<dbReference type="AlphaFoldDB" id="A0A0C1ME10"/>
<dbReference type="PROSITE" id="PS50111">
    <property type="entry name" value="CHEMOTAXIS_TRANSDUC_2"/>
    <property type="match status" value="1"/>
</dbReference>